<accession>C7H1N4</accession>
<reference evidence="2" key="1">
    <citation type="submission" date="2009-08" db="EMBL/GenBank/DDBJ databases">
        <authorList>
            <person name="Weinstock G."/>
            <person name="Sodergren E."/>
            <person name="Clifton S."/>
            <person name="Fulton L."/>
            <person name="Fulton B."/>
            <person name="Courtney L."/>
            <person name="Fronick C."/>
            <person name="Harrison M."/>
            <person name="Strong C."/>
            <person name="Farmer C."/>
            <person name="Delahaunty K."/>
            <person name="Markovic C."/>
            <person name="Hall O."/>
            <person name="Minx P."/>
            <person name="Tomlinson C."/>
            <person name="Mitreva M."/>
            <person name="Nelson J."/>
            <person name="Hou S."/>
            <person name="Wollam A."/>
            <person name="Pepin K.H."/>
            <person name="Johnson M."/>
            <person name="Bhonagiri V."/>
            <person name="Nash W.E."/>
            <person name="Warren W."/>
            <person name="Chinwalla A."/>
            <person name="Mardis E.R."/>
            <person name="Wilson R.K."/>
        </authorList>
    </citation>
    <scope>NUCLEOTIDE SEQUENCE [LARGE SCALE GENOMIC DNA]</scope>
    <source>
        <strain evidence="2">A2-165</strain>
    </source>
</reference>
<name>C7H1N4_FAED2</name>
<evidence type="ECO:0000256" key="1">
    <source>
        <dbReference type="SAM" id="Phobius"/>
    </source>
</evidence>
<evidence type="ECO:0000313" key="3">
    <source>
        <dbReference type="Proteomes" id="UP000004619"/>
    </source>
</evidence>
<keyword evidence="1" id="KW-1133">Transmembrane helix</keyword>
<organism evidence="2 3">
    <name type="scientific">Faecalibacterium duncaniae (strain DSM 17677 / JCM 31915 / A2-165)</name>
    <name type="common">Faecalibacterium prausnitzii</name>
    <dbReference type="NCBI Taxonomy" id="411483"/>
    <lineage>
        <taxon>Bacteria</taxon>
        <taxon>Bacillati</taxon>
        <taxon>Bacillota</taxon>
        <taxon>Clostridia</taxon>
        <taxon>Eubacteriales</taxon>
        <taxon>Oscillospiraceae</taxon>
        <taxon>Faecalibacterium</taxon>
    </lineage>
</organism>
<protein>
    <submittedName>
        <fullName evidence="2">Uncharacterized protein</fullName>
    </submittedName>
</protein>
<dbReference type="HOGENOM" id="CLU_3200045_0_0_9"/>
<dbReference type="Proteomes" id="UP000004619">
    <property type="component" value="Unassembled WGS sequence"/>
</dbReference>
<gene>
    <name evidence="2" type="ORF">FAEPRAA2165_00173</name>
</gene>
<keyword evidence="1" id="KW-0812">Transmembrane</keyword>
<proteinExistence type="predicted"/>
<sequence length="45" mass="5481">MLLLYTARLFRQCRKLPNMPRICGRICYTLYVYAMLFVYIRILCS</sequence>
<keyword evidence="1" id="KW-0472">Membrane</keyword>
<keyword evidence="3" id="KW-1185">Reference proteome</keyword>
<feature type="transmembrane region" description="Helical" evidence="1">
    <location>
        <begin position="22"/>
        <end position="42"/>
    </location>
</feature>
<evidence type="ECO:0000313" key="2">
    <source>
        <dbReference type="EMBL" id="EEU98244.1"/>
    </source>
</evidence>
<dbReference type="PATRIC" id="fig|411483.3.peg.163"/>
<dbReference type="EMBL" id="ACOP02000003">
    <property type="protein sequence ID" value="EEU98244.1"/>
    <property type="molecule type" value="Genomic_DNA"/>
</dbReference>
<dbReference type="AlphaFoldDB" id="C7H1N4"/>
<comment type="caution">
    <text evidence="2">The sequence shown here is derived from an EMBL/GenBank/DDBJ whole genome shotgun (WGS) entry which is preliminary data.</text>
</comment>